<comment type="caution">
    <text evidence="2">The sequence shown here is derived from an EMBL/GenBank/DDBJ whole genome shotgun (WGS) entry which is preliminary data.</text>
</comment>
<reference evidence="2 3" key="1">
    <citation type="submission" date="2019-08" db="EMBL/GenBank/DDBJ databases">
        <title>Actinomadura sp. nov. CYP1-5 isolated from mountain soil.</title>
        <authorList>
            <person name="Songsumanus A."/>
            <person name="Kuncharoen N."/>
            <person name="Kudo T."/>
            <person name="Yuki M."/>
            <person name="Igarashi Y."/>
            <person name="Tanasupawat S."/>
        </authorList>
    </citation>
    <scope>NUCLEOTIDE SEQUENCE [LARGE SCALE GENOMIC DNA]</scope>
    <source>
        <strain evidence="2 3">CYP1-5</strain>
    </source>
</reference>
<evidence type="ECO:0000313" key="2">
    <source>
        <dbReference type="EMBL" id="TYK53364.1"/>
    </source>
</evidence>
<protein>
    <submittedName>
        <fullName evidence="2">Uncharacterized protein</fullName>
    </submittedName>
</protein>
<dbReference type="Proteomes" id="UP000323505">
    <property type="component" value="Unassembled WGS sequence"/>
</dbReference>
<keyword evidence="1" id="KW-0732">Signal</keyword>
<organism evidence="2 3">
    <name type="scientific">Actinomadura decatromicini</name>
    <dbReference type="NCBI Taxonomy" id="2604572"/>
    <lineage>
        <taxon>Bacteria</taxon>
        <taxon>Bacillati</taxon>
        <taxon>Actinomycetota</taxon>
        <taxon>Actinomycetes</taxon>
        <taxon>Streptosporangiales</taxon>
        <taxon>Thermomonosporaceae</taxon>
        <taxon>Actinomadura</taxon>
    </lineage>
</organism>
<evidence type="ECO:0000256" key="1">
    <source>
        <dbReference type="SAM" id="SignalP"/>
    </source>
</evidence>
<keyword evidence="3" id="KW-1185">Reference proteome</keyword>
<sequence>MRRWRTALISMTALAALLVPVQAADAADQGGKPRDAAGPFVRLGHGKTKAPARGAALVDHSVTIHGIDRNGTQVAPVATIIDTTTGTEYPLNVSGDTLTGSVPDGEYSLTGIIVTGDPWAPDNLTLYGNPTLTVGGDTDITLDARTAAEVKAVSPSTTATEVDSYAQIVDTIAGQEISTTLRGSASVPLYAWPSASTTRPYHFVYVESQVEPLTTLPSPRAYNLAFPTSGQIPSTLTFTATPASLALVNTTYGSQGVASTSPGPHTSVIDFDGVGGRVLGLTHPANAPSTQRVYYTAAGVHWRSNYIYTLGQQVAENDFASRTYTAGSTYSENWNKAAFGPTLKVGHGQGLFVTAPLLADTSIPDHENLGGQSSTGTTGSLTLYRNGVQVGTSTNPLGNNWTVPPQAANYRLDLAAQRTVGWSKYATKVNASWKFSSAEGSTDPFVDQHNVLQPRIGGNFDTSGRAPSGTTFPLDVRVQRPPGGTAVATISLKASFNDGATWTTLTLTPNGTDRWTANVSHPAVNNGYVALRFQASDSSGNSVDQTVTRAYGLS</sequence>
<feature type="chain" id="PRO_5039072013" evidence="1">
    <location>
        <begin position="24"/>
        <end position="554"/>
    </location>
</feature>
<name>A0A5D3FYW1_9ACTN</name>
<gene>
    <name evidence="2" type="ORF">FXF68_06560</name>
</gene>
<dbReference type="AlphaFoldDB" id="A0A5D3FYW1"/>
<dbReference type="RefSeq" id="WP_148757947.1">
    <property type="nucleotide sequence ID" value="NZ_VSRQ01000001.1"/>
</dbReference>
<accession>A0A5D3FYW1</accession>
<evidence type="ECO:0000313" key="3">
    <source>
        <dbReference type="Proteomes" id="UP000323505"/>
    </source>
</evidence>
<proteinExistence type="predicted"/>
<feature type="signal peptide" evidence="1">
    <location>
        <begin position="1"/>
        <end position="23"/>
    </location>
</feature>
<dbReference type="EMBL" id="VSRQ01000001">
    <property type="protein sequence ID" value="TYK53364.1"/>
    <property type="molecule type" value="Genomic_DNA"/>
</dbReference>